<proteinExistence type="predicted"/>
<evidence type="ECO:0008006" key="4">
    <source>
        <dbReference type="Google" id="ProtNLM"/>
    </source>
</evidence>
<accession>A0A3A5M8L2</accession>
<evidence type="ECO:0000313" key="2">
    <source>
        <dbReference type="EMBL" id="RJT76965.1"/>
    </source>
</evidence>
<evidence type="ECO:0000313" key="3">
    <source>
        <dbReference type="Proteomes" id="UP000272560"/>
    </source>
</evidence>
<keyword evidence="1" id="KW-0732">Signal</keyword>
<sequence>MTISAFRIAPNRAKGTMNKMMPASCIVIVPLAIASSPMACPSPSSCADPEMVVTNHGASSSVAANSSATMGTAIAVVRMVRTIPITRFSAELRS</sequence>
<gene>
    <name evidence="2" type="ORF">D6T63_16025</name>
</gene>
<organism evidence="2 3">
    <name type="scientific">Arthrobacter cheniae</name>
    <dbReference type="NCBI Taxonomy" id="1258888"/>
    <lineage>
        <taxon>Bacteria</taxon>
        <taxon>Bacillati</taxon>
        <taxon>Actinomycetota</taxon>
        <taxon>Actinomycetes</taxon>
        <taxon>Micrococcales</taxon>
        <taxon>Micrococcaceae</taxon>
        <taxon>Arthrobacter</taxon>
    </lineage>
</organism>
<protein>
    <recommendedName>
        <fullName evidence="4">Secreted protein</fullName>
    </recommendedName>
</protein>
<dbReference type="EMBL" id="QZVT01000010">
    <property type="protein sequence ID" value="RJT76965.1"/>
    <property type="molecule type" value="Genomic_DNA"/>
</dbReference>
<evidence type="ECO:0000256" key="1">
    <source>
        <dbReference type="SAM" id="SignalP"/>
    </source>
</evidence>
<name>A0A3A5M8L2_9MICC</name>
<feature type="chain" id="PRO_5039268664" description="Secreted protein" evidence="1">
    <location>
        <begin position="40"/>
        <end position="94"/>
    </location>
</feature>
<keyword evidence="3" id="KW-1185">Reference proteome</keyword>
<comment type="caution">
    <text evidence="2">The sequence shown here is derived from an EMBL/GenBank/DDBJ whole genome shotgun (WGS) entry which is preliminary data.</text>
</comment>
<feature type="signal peptide" evidence="1">
    <location>
        <begin position="1"/>
        <end position="39"/>
    </location>
</feature>
<reference evidence="2 3" key="1">
    <citation type="submission" date="2018-09" db="EMBL/GenBank/DDBJ databases">
        <title>Novel species of Arthrobacter.</title>
        <authorList>
            <person name="Liu Q."/>
            <person name="Xin Y.-H."/>
        </authorList>
    </citation>
    <scope>NUCLEOTIDE SEQUENCE [LARGE SCALE GENOMIC DNA]</scope>
    <source>
        <strain evidence="2 3">Hz2</strain>
    </source>
</reference>
<dbReference type="Proteomes" id="UP000272560">
    <property type="component" value="Unassembled WGS sequence"/>
</dbReference>
<dbReference type="AlphaFoldDB" id="A0A3A5M8L2"/>